<evidence type="ECO:0000256" key="1">
    <source>
        <dbReference type="SAM" id="MobiDB-lite"/>
    </source>
</evidence>
<dbReference type="RefSeq" id="WP_261759242.1">
    <property type="nucleotide sequence ID" value="NZ_CP104562.2"/>
</dbReference>
<keyword evidence="4" id="KW-1185">Reference proteome</keyword>
<gene>
    <name evidence="3" type="ORF">N4261_05700</name>
</gene>
<feature type="domain" description="Contractile injection system tube protein N-terminal" evidence="2">
    <location>
        <begin position="9"/>
        <end position="167"/>
    </location>
</feature>
<organism evidence="3 4">
    <name type="scientific">Roseateles amylovorans</name>
    <dbReference type="NCBI Taxonomy" id="2978473"/>
    <lineage>
        <taxon>Bacteria</taxon>
        <taxon>Pseudomonadati</taxon>
        <taxon>Pseudomonadota</taxon>
        <taxon>Betaproteobacteria</taxon>
        <taxon>Burkholderiales</taxon>
        <taxon>Sphaerotilaceae</taxon>
        <taxon>Roseateles</taxon>
    </lineage>
</organism>
<proteinExistence type="predicted"/>
<dbReference type="Pfam" id="PF19266">
    <property type="entry name" value="CIS_tube"/>
    <property type="match status" value="1"/>
</dbReference>
<evidence type="ECO:0000313" key="4">
    <source>
        <dbReference type="Proteomes" id="UP001064933"/>
    </source>
</evidence>
<dbReference type="InterPro" id="IPR045361">
    <property type="entry name" value="CIS_tube_prot_N"/>
</dbReference>
<feature type="compositionally biased region" description="Basic and acidic residues" evidence="1">
    <location>
        <begin position="178"/>
        <end position="187"/>
    </location>
</feature>
<name>A0ABY6B2H7_9BURK</name>
<evidence type="ECO:0000259" key="2">
    <source>
        <dbReference type="Pfam" id="PF19266"/>
    </source>
</evidence>
<dbReference type="EMBL" id="CP104562">
    <property type="protein sequence ID" value="UXH79423.1"/>
    <property type="molecule type" value="Genomic_DNA"/>
</dbReference>
<dbReference type="Proteomes" id="UP001064933">
    <property type="component" value="Chromosome"/>
</dbReference>
<feature type="region of interest" description="Disordered" evidence="1">
    <location>
        <begin position="166"/>
        <end position="187"/>
    </location>
</feature>
<reference evidence="3" key="1">
    <citation type="submission" date="2022-10" db="EMBL/GenBank/DDBJ databases">
        <title>Characterization and whole genome sequencing of a new Roseateles species, isolated from fresh water.</title>
        <authorList>
            <person name="Guliayeva D.Y."/>
            <person name="Akhremchuk A.E."/>
            <person name="Sikolenko M.A."/>
            <person name="Valentovich L.N."/>
            <person name="Sidarenka A.V."/>
        </authorList>
    </citation>
    <scope>NUCLEOTIDE SEQUENCE</scope>
    <source>
        <strain evidence="3">BIM B-1768</strain>
    </source>
</reference>
<accession>A0ABY6B2H7</accession>
<sequence length="231" mass="25496">MPSNADGELTRLLLTRYSLNKDGTVKLDSDTTFLTQINPADFKHNFSIGYDTTKQQGGAGTEPKFSALGDEEVSFSFILDGTGIVPAATGQSLDVKEQLLQLSKVVYDYVELKAEPPYVRVLWGTLIFFGRLKSLSAHYTLFKPSGDPLRAKVDVSFVGAMSKSEEQRITSRSSSSELSKRQTAKEGDSLRTMCEAVYGDPDMAEQVARHNNMVETRELKPGQEILFPARA</sequence>
<evidence type="ECO:0000313" key="3">
    <source>
        <dbReference type="EMBL" id="UXH79423.1"/>
    </source>
</evidence>
<protein>
    <submittedName>
        <fullName evidence="3">Peptidoglycan-binding protein</fullName>
    </submittedName>
</protein>